<dbReference type="Proteomes" id="UP000887159">
    <property type="component" value="Unassembled WGS sequence"/>
</dbReference>
<evidence type="ECO:0000313" key="2">
    <source>
        <dbReference type="Proteomes" id="UP000887159"/>
    </source>
</evidence>
<dbReference type="EMBL" id="BMAU01021244">
    <property type="protein sequence ID" value="GFY04527.1"/>
    <property type="molecule type" value="Genomic_DNA"/>
</dbReference>
<name>A0A8X6S7Z6_TRICX</name>
<gene>
    <name evidence="1" type="primary">NCL1_22128</name>
    <name evidence="1" type="ORF">TNCV_4416131</name>
</gene>
<evidence type="ECO:0000313" key="1">
    <source>
        <dbReference type="EMBL" id="GFY04527.1"/>
    </source>
</evidence>
<keyword evidence="2" id="KW-1185">Reference proteome</keyword>
<accession>A0A8X6S7Z6</accession>
<reference evidence="1" key="1">
    <citation type="submission" date="2020-08" db="EMBL/GenBank/DDBJ databases">
        <title>Multicomponent nature underlies the extraordinary mechanical properties of spider dragline silk.</title>
        <authorList>
            <person name="Kono N."/>
            <person name="Nakamura H."/>
            <person name="Mori M."/>
            <person name="Yoshida Y."/>
            <person name="Ohtoshi R."/>
            <person name="Malay A.D."/>
            <person name="Moran D.A.P."/>
            <person name="Tomita M."/>
            <person name="Numata K."/>
            <person name="Arakawa K."/>
        </authorList>
    </citation>
    <scope>NUCLEOTIDE SEQUENCE</scope>
</reference>
<organism evidence="1 2">
    <name type="scientific">Trichonephila clavipes</name>
    <name type="common">Golden silk orbweaver</name>
    <name type="synonym">Nephila clavipes</name>
    <dbReference type="NCBI Taxonomy" id="2585209"/>
    <lineage>
        <taxon>Eukaryota</taxon>
        <taxon>Metazoa</taxon>
        <taxon>Ecdysozoa</taxon>
        <taxon>Arthropoda</taxon>
        <taxon>Chelicerata</taxon>
        <taxon>Arachnida</taxon>
        <taxon>Araneae</taxon>
        <taxon>Araneomorphae</taxon>
        <taxon>Entelegynae</taxon>
        <taxon>Araneoidea</taxon>
        <taxon>Nephilidae</taxon>
        <taxon>Trichonephila</taxon>
    </lineage>
</organism>
<dbReference type="AlphaFoldDB" id="A0A8X6S7Z6"/>
<sequence>MTPELAPPLLTTTPHQREDVSALDRFNVHCCPTRRVFSGTGLELVTRQATFRYRYHSATNYNQSRSVALPLGRYNRFIANRDITGIERGGAAHCRLRNRWLKVKVRGSLTVNSSLGQQQPSTAAPEHKKTKKANLDYHVVESSGKIESCI</sequence>
<protein>
    <submittedName>
        <fullName evidence="1">Uncharacterized protein</fullName>
    </submittedName>
</protein>
<comment type="caution">
    <text evidence="1">The sequence shown here is derived from an EMBL/GenBank/DDBJ whole genome shotgun (WGS) entry which is preliminary data.</text>
</comment>
<proteinExistence type="predicted"/>